<evidence type="ECO:0000256" key="3">
    <source>
        <dbReference type="ARBA" id="ARBA00022793"/>
    </source>
</evidence>
<dbReference type="PROSITE" id="PS00392">
    <property type="entry name" value="DDC_GAD_HDC_YDC"/>
    <property type="match status" value="1"/>
</dbReference>
<evidence type="ECO:0000256" key="4">
    <source>
        <dbReference type="ARBA" id="ARBA00022898"/>
    </source>
</evidence>
<dbReference type="GO" id="GO:0006520">
    <property type="term" value="P:amino acid metabolic process"/>
    <property type="evidence" value="ECO:0007669"/>
    <property type="project" value="InterPro"/>
</dbReference>
<dbReference type="InterPro" id="IPR015424">
    <property type="entry name" value="PyrdxlP-dep_Trfase"/>
</dbReference>
<dbReference type="InterPro" id="IPR021115">
    <property type="entry name" value="Pyridoxal-P_BS"/>
</dbReference>
<keyword evidence="10" id="KW-1185">Reference proteome</keyword>
<dbReference type="GO" id="GO:0019752">
    <property type="term" value="P:carboxylic acid metabolic process"/>
    <property type="evidence" value="ECO:0007669"/>
    <property type="project" value="InterPro"/>
</dbReference>
<keyword evidence="3" id="KW-0210">Decarboxylase</keyword>
<dbReference type="GO" id="GO:0005737">
    <property type="term" value="C:cytoplasm"/>
    <property type="evidence" value="ECO:0007669"/>
    <property type="project" value="TreeGrafter"/>
</dbReference>
<evidence type="ECO:0000313" key="10">
    <source>
        <dbReference type="Proteomes" id="UP001383192"/>
    </source>
</evidence>
<comment type="similarity">
    <text evidence="2 7">Belongs to the group II decarboxylase family.</text>
</comment>
<dbReference type="Pfam" id="PF00282">
    <property type="entry name" value="Pyridoxal_deC"/>
    <property type="match status" value="1"/>
</dbReference>
<accession>A0AAW0D060</accession>
<gene>
    <name evidence="9" type="ORF">VNI00_007519</name>
</gene>
<evidence type="ECO:0000256" key="1">
    <source>
        <dbReference type="ARBA" id="ARBA00001933"/>
    </source>
</evidence>
<evidence type="ECO:0000313" key="9">
    <source>
        <dbReference type="EMBL" id="KAK7045686.1"/>
    </source>
</evidence>
<dbReference type="Gene3D" id="1.20.1340.10">
    <property type="entry name" value="dopa decarboxylase, N-terminal domain"/>
    <property type="match status" value="1"/>
</dbReference>
<name>A0AAW0D060_9AGAR</name>
<keyword evidence="5 7" id="KW-0456">Lyase</keyword>
<dbReference type="PANTHER" id="PTHR11999:SF70">
    <property type="entry name" value="MIP05841P"/>
    <property type="match status" value="1"/>
</dbReference>
<evidence type="ECO:0008006" key="11">
    <source>
        <dbReference type="Google" id="ProtNLM"/>
    </source>
</evidence>
<dbReference type="InterPro" id="IPR015422">
    <property type="entry name" value="PyrdxlP-dep_Trfase_small"/>
</dbReference>
<dbReference type="PANTHER" id="PTHR11999">
    <property type="entry name" value="GROUP II PYRIDOXAL-5-PHOSPHATE DECARBOXYLASE"/>
    <property type="match status" value="1"/>
</dbReference>
<dbReference type="EMBL" id="JAYKXP010000024">
    <property type="protein sequence ID" value="KAK7045686.1"/>
    <property type="molecule type" value="Genomic_DNA"/>
</dbReference>
<proteinExistence type="inferred from homology"/>
<dbReference type="InterPro" id="IPR010977">
    <property type="entry name" value="Aromatic_deC"/>
</dbReference>
<evidence type="ECO:0000256" key="6">
    <source>
        <dbReference type="PIRSR" id="PIRSR602129-50"/>
    </source>
</evidence>
<organism evidence="9 10">
    <name type="scientific">Paramarasmius palmivorus</name>
    <dbReference type="NCBI Taxonomy" id="297713"/>
    <lineage>
        <taxon>Eukaryota</taxon>
        <taxon>Fungi</taxon>
        <taxon>Dikarya</taxon>
        <taxon>Basidiomycota</taxon>
        <taxon>Agaricomycotina</taxon>
        <taxon>Agaricomycetes</taxon>
        <taxon>Agaricomycetidae</taxon>
        <taxon>Agaricales</taxon>
        <taxon>Marasmiineae</taxon>
        <taxon>Marasmiaceae</taxon>
        <taxon>Paramarasmius</taxon>
    </lineage>
</organism>
<dbReference type="Proteomes" id="UP001383192">
    <property type="component" value="Unassembled WGS sequence"/>
</dbReference>
<sequence length="558" mass="62460">MATHYQSLSKKSRRGPGHVEPTYLKGSCRPPFPPSPSVVWTHGYRAVRFISKIIETGLMLALDRFRKAGYQAIDSICDYYYSLRESKIPVVPPVQPGYLKALLPDSAPQSGEEFPSIAEDYQKFIVPGYTPWQHPSFFAYFPTGFSFEGLLGDIYSSSAANPGFNWTASPACTELEVVVMDWAAQMLGLSPEFYNSSGKGGGCIQNTASEVAIIAIVAARHSYQQAHPDAKLEDLVIYTTTQTHSLGMKAGMILGLAVRAIEVRPEDNFSLRGEGLRRALEEDTRAGKRPFVLIATVGTTSSGAIDNLKEIKEVVKDYPDLRIHVDAAWLGIALVCPEFREMCYLDEINEIADSFSTNFHKWGLTNFDAATMWIRDRKYLTEALDYTPPFLRTAQGDAGTVIDFRNWHLGLGRRYRSVKLWFVLRGFGIEGFQTHIRKCINLNNKFVELVQSSPILKLVAPPSFALSVFRINPKPRRPEEVLVPDNALNDINRLFFGRVTARNDILLTQTTLDGKFCVRLAVGSTATQEQHVQQAFELISNEATLALEAWQREQAESR</sequence>
<evidence type="ECO:0000256" key="8">
    <source>
        <dbReference type="SAM" id="MobiDB-lite"/>
    </source>
</evidence>
<feature type="region of interest" description="Disordered" evidence="8">
    <location>
        <begin position="1"/>
        <end position="28"/>
    </location>
</feature>
<dbReference type="Gene3D" id="3.90.1150.10">
    <property type="entry name" value="Aspartate Aminotransferase, domain 1"/>
    <property type="match status" value="1"/>
</dbReference>
<feature type="modified residue" description="N6-(pyridoxal phosphate)lysine" evidence="6">
    <location>
        <position position="361"/>
    </location>
</feature>
<evidence type="ECO:0000256" key="5">
    <source>
        <dbReference type="ARBA" id="ARBA00023239"/>
    </source>
</evidence>
<evidence type="ECO:0000256" key="7">
    <source>
        <dbReference type="RuleBase" id="RU000382"/>
    </source>
</evidence>
<keyword evidence="4 6" id="KW-0663">Pyridoxal phosphate</keyword>
<dbReference type="GO" id="GO:0030170">
    <property type="term" value="F:pyridoxal phosphate binding"/>
    <property type="evidence" value="ECO:0007669"/>
    <property type="project" value="InterPro"/>
</dbReference>
<dbReference type="Gene3D" id="3.40.640.10">
    <property type="entry name" value="Type I PLP-dependent aspartate aminotransferase-like (Major domain)"/>
    <property type="match status" value="1"/>
</dbReference>
<protein>
    <recommendedName>
        <fullName evidence="11">Aromatic-L-amino-acid decarboxylase</fullName>
    </recommendedName>
</protein>
<evidence type="ECO:0000256" key="2">
    <source>
        <dbReference type="ARBA" id="ARBA00009533"/>
    </source>
</evidence>
<reference evidence="9 10" key="1">
    <citation type="submission" date="2024-01" db="EMBL/GenBank/DDBJ databases">
        <title>A draft genome for a cacao thread blight-causing isolate of Paramarasmius palmivorus.</title>
        <authorList>
            <person name="Baruah I.K."/>
            <person name="Bukari Y."/>
            <person name="Amoako-Attah I."/>
            <person name="Meinhardt L.W."/>
            <person name="Bailey B.A."/>
            <person name="Cohen S.P."/>
        </authorList>
    </citation>
    <scope>NUCLEOTIDE SEQUENCE [LARGE SCALE GENOMIC DNA]</scope>
    <source>
        <strain evidence="9 10">GH-12</strain>
    </source>
</reference>
<dbReference type="InterPro" id="IPR002129">
    <property type="entry name" value="PyrdxlP-dep_de-COase"/>
</dbReference>
<dbReference type="AlphaFoldDB" id="A0AAW0D060"/>
<comment type="cofactor">
    <cofactor evidence="1 6 7">
        <name>pyridoxal 5'-phosphate</name>
        <dbReference type="ChEBI" id="CHEBI:597326"/>
    </cofactor>
</comment>
<comment type="caution">
    <text evidence="9">The sequence shown here is derived from an EMBL/GenBank/DDBJ whole genome shotgun (WGS) entry which is preliminary data.</text>
</comment>
<dbReference type="PRINTS" id="PR00800">
    <property type="entry name" value="YHDCRBOXLASE"/>
</dbReference>
<dbReference type="GO" id="GO:0016831">
    <property type="term" value="F:carboxy-lyase activity"/>
    <property type="evidence" value="ECO:0007669"/>
    <property type="project" value="UniProtKB-KW"/>
</dbReference>
<dbReference type="SUPFAM" id="SSF53383">
    <property type="entry name" value="PLP-dependent transferases"/>
    <property type="match status" value="1"/>
</dbReference>
<dbReference type="InterPro" id="IPR015421">
    <property type="entry name" value="PyrdxlP-dep_Trfase_major"/>
</dbReference>